<dbReference type="InterPro" id="IPR027417">
    <property type="entry name" value="P-loop_NTPase"/>
</dbReference>
<feature type="domain" description="EngC GTPase" evidence="1">
    <location>
        <begin position="118"/>
        <end position="201"/>
    </location>
</feature>
<gene>
    <name evidence="2" type="ORF">OKIT_0420</name>
</gene>
<dbReference type="eggNOG" id="COG1162">
    <property type="taxonomic scope" value="Bacteria"/>
</dbReference>
<dbReference type="RefSeq" id="WP_007744887.1">
    <property type="nucleotide sequence ID" value="NZ_CM001398.1"/>
</dbReference>
<sequence length="248" mass="28004">MTNKIIRAILSTCLLDKTQSTKSKRKEFIVLQTNDYCILSYLSSNQLDQPIDQVGRIIQIFNQSNITIADRHGTIHHSLLLTGLLKQQISQASDSLTVGDFVSFENKAGQLVISDVLPRVNQLSKNISSARKSIHVKSGVQLLAANVSDVFIVVACDQRFTIALLERYLLAFSLNHVQLHILLTKRDFRQGFTQISQLIEQAYPKLSCLSLSIYDQTVLLFLTRFYQPKVLRSLSALLELVNRRLSIS</sequence>
<dbReference type="Proteomes" id="UP000004959">
    <property type="component" value="Chromosome"/>
</dbReference>
<accession>G9WEY1</accession>
<dbReference type="GO" id="GO:0003924">
    <property type="term" value="F:GTPase activity"/>
    <property type="evidence" value="ECO:0007669"/>
    <property type="project" value="InterPro"/>
</dbReference>
<proteinExistence type="predicted"/>
<reference evidence="2 3" key="1">
    <citation type="journal article" date="2012" name="PLoS ONE">
        <title>Functional divergence in the genus oenococcus as predicted by genome sequencing of the newly-described species, Oenococcus kitaharae.</title>
        <authorList>
            <person name="Borneman A.R."/>
            <person name="McCarthy J.M."/>
            <person name="Chambers P.J."/>
            <person name="Bartowsky E.J."/>
        </authorList>
    </citation>
    <scope>NUCLEOTIDE SEQUENCE [LARGE SCALE GENOMIC DNA]</scope>
    <source>
        <strain evidence="3">DSM17330</strain>
    </source>
</reference>
<evidence type="ECO:0000313" key="3">
    <source>
        <dbReference type="Proteomes" id="UP000004959"/>
    </source>
</evidence>
<evidence type="ECO:0000259" key="1">
    <source>
        <dbReference type="Pfam" id="PF03193"/>
    </source>
</evidence>
<dbReference type="GO" id="GO:0005525">
    <property type="term" value="F:GTP binding"/>
    <property type="evidence" value="ECO:0007669"/>
    <property type="project" value="InterPro"/>
</dbReference>
<dbReference type="AlphaFoldDB" id="G9WEY1"/>
<evidence type="ECO:0000313" key="2">
    <source>
        <dbReference type="EMBL" id="EHN58541.1"/>
    </source>
</evidence>
<dbReference type="InterPro" id="IPR010914">
    <property type="entry name" value="RsgA_GTPase_dom"/>
</dbReference>
<comment type="caution">
    <text evidence="2">The sequence shown here is derived from an EMBL/GenBank/DDBJ whole genome shotgun (WGS) entry which is preliminary data.</text>
</comment>
<dbReference type="EMBL" id="AFVZ01000001">
    <property type="protein sequence ID" value="EHN58541.1"/>
    <property type="molecule type" value="Genomic_DNA"/>
</dbReference>
<protein>
    <submittedName>
        <fullName evidence="2">Ribosome biogenesis GTPase</fullName>
    </submittedName>
</protein>
<keyword evidence="3" id="KW-1185">Reference proteome</keyword>
<dbReference type="PATRIC" id="fig|1045004.4.peg.418"/>
<dbReference type="OrthoDB" id="9809485at2"/>
<organism evidence="2 3">
    <name type="scientific">Oenococcus kitaharae DSM 17330</name>
    <dbReference type="NCBI Taxonomy" id="1045004"/>
    <lineage>
        <taxon>Bacteria</taxon>
        <taxon>Bacillati</taxon>
        <taxon>Bacillota</taxon>
        <taxon>Bacilli</taxon>
        <taxon>Lactobacillales</taxon>
        <taxon>Lactobacillaceae</taxon>
        <taxon>Oenococcus</taxon>
    </lineage>
</organism>
<dbReference type="Pfam" id="PF03193">
    <property type="entry name" value="RsgA_GTPase"/>
    <property type="match status" value="1"/>
</dbReference>
<name>G9WEY1_9LACO</name>
<dbReference type="Gene3D" id="3.40.50.300">
    <property type="entry name" value="P-loop containing nucleotide triphosphate hydrolases"/>
    <property type="match status" value="1"/>
</dbReference>
<dbReference type="HOGENOM" id="CLU_1119286_0_0_9"/>
<dbReference type="STRING" id="336988.NT96_02905"/>